<feature type="domain" description="Glyoxalase-like" evidence="1">
    <location>
        <begin position="11"/>
        <end position="127"/>
    </location>
</feature>
<protein>
    <submittedName>
        <fullName evidence="2">VOC family protein</fullName>
    </submittedName>
</protein>
<dbReference type="EMBL" id="QNTT01000011">
    <property type="protein sequence ID" value="RBA37914.1"/>
    <property type="molecule type" value="Genomic_DNA"/>
</dbReference>
<name>A0A365PBN2_9ACTN</name>
<comment type="caution">
    <text evidence="2">The sequence shown here is derived from an EMBL/GenBank/DDBJ whole genome shotgun (WGS) entry which is preliminary data.</text>
</comment>
<organism evidence="2 3">
    <name type="scientific">Dietzia maris</name>
    <dbReference type="NCBI Taxonomy" id="37915"/>
    <lineage>
        <taxon>Bacteria</taxon>
        <taxon>Bacillati</taxon>
        <taxon>Actinomycetota</taxon>
        <taxon>Actinomycetes</taxon>
        <taxon>Mycobacteriales</taxon>
        <taxon>Dietziaceae</taxon>
        <taxon>Dietzia</taxon>
    </lineage>
</organism>
<reference evidence="2 3" key="1">
    <citation type="submission" date="2018-06" db="EMBL/GenBank/DDBJ databases">
        <title>Whole genome sequencing of four bacterial strains from South Shetland trench revealing bio-synthetic gene clusters.</title>
        <authorList>
            <person name="Abdel-Mageed W.M."/>
            <person name="Lehri B."/>
            <person name="Jarmusch S.A."/>
            <person name="Miranda K."/>
            <person name="Goodfellow M."/>
            <person name="Jaspars M."/>
            <person name="Karlyshev A.V."/>
        </authorList>
    </citation>
    <scope>NUCLEOTIDE SEQUENCE [LARGE SCALE GENOMIC DNA]</scope>
    <source>
        <strain evidence="2 3">SST1</strain>
    </source>
</reference>
<dbReference type="InterPro" id="IPR041581">
    <property type="entry name" value="Glyoxalase_6"/>
</dbReference>
<dbReference type="PANTHER" id="PTHR35908">
    <property type="entry name" value="HYPOTHETICAL FUSION PROTEIN"/>
    <property type="match status" value="1"/>
</dbReference>
<evidence type="ECO:0000313" key="2">
    <source>
        <dbReference type="EMBL" id="RBA37914.1"/>
    </source>
</evidence>
<sequence>MAGITARRVVVALDCPDARELAEFYAAMLGWRIRDDAEYSDWVDVVPPEGEPGAVALACQTVPDFRAPTWPGGPVPTQVHLDFYVDSIADSEPAVLAAGARRHDHQPSPDGQFVVYLDPVGHPFCLCEE</sequence>
<evidence type="ECO:0000313" key="3">
    <source>
        <dbReference type="Proteomes" id="UP000252187"/>
    </source>
</evidence>
<dbReference type="Gene3D" id="3.10.180.10">
    <property type="entry name" value="2,3-Dihydroxybiphenyl 1,2-Dioxygenase, domain 1"/>
    <property type="match status" value="1"/>
</dbReference>
<proteinExistence type="predicted"/>
<dbReference type="Proteomes" id="UP000252187">
    <property type="component" value="Unassembled WGS sequence"/>
</dbReference>
<dbReference type="InterPro" id="IPR029068">
    <property type="entry name" value="Glyas_Bleomycin-R_OHBP_Dase"/>
</dbReference>
<dbReference type="AlphaFoldDB" id="A0A365PBN2"/>
<accession>A0A365PBN2</accession>
<evidence type="ECO:0000259" key="1">
    <source>
        <dbReference type="Pfam" id="PF18029"/>
    </source>
</evidence>
<gene>
    <name evidence="2" type="ORF">DQ226_06125</name>
</gene>
<dbReference type="Pfam" id="PF18029">
    <property type="entry name" value="Glyoxalase_6"/>
    <property type="match status" value="1"/>
</dbReference>
<dbReference type="PANTHER" id="PTHR35908:SF1">
    <property type="entry name" value="CONSERVED PROTEIN"/>
    <property type="match status" value="1"/>
</dbReference>
<dbReference type="CDD" id="cd06587">
    <property type="entry name" value="VOC"/>
    <property type="match status" value="1"/>
</dbReference>
<dbReference type="SUPFAM" id="SSF54593">
    <property type="entry name" value="Glyoxalase/Bleomycin resistance protein/Dihydroxybiphenyl dioxygenase"/>
    <property type="match status" value="1"/>
</dbReference>